<accession>A0A448XH91</accession>
<dbReference type="Proteomes" id="UP000784294">
    <property type="component" value="Unassembled WGS sequence"/>
</dbReference>
<keyword evidence="2" id="KW-1185">Reference proteome</keyword>
<dbReference type="EMBL" id="CAAALY010253051">
    <property type="protein sequence ID" value="VEL36743.1"/>
    <property type="molecule type" value="Genomic_DNA"/>
</dbReference>
<gene>
    <name evidence="1" type="ORF">PXEA_LOCUS30183</name>
</gene>
<dbReference type="AlphaFoldDB" id="A0A448XH91"/>
<comment type="caution">
    <text evidence="1">The sequence shown here is derived from an EMBL/GenBank/DDBJ whole genome shotgun (WGS) entry which is preliminary data.</text>
</comment>
<evidence type="ECO:0000313" key="1">
    <source>
        <dbReference type="EMBL" id="VEL36743.1"/>
    </source>
</evidence>
<name>A0A448XH91_9PLAT</name>
<organism evidence="1 2">
    <name type="scientific">Protopolystoma xenopodis</name>
    <dbReference type="NCBI Taxonomy" id="117903"/>
    <lineage>
        <taxon>Eukaryota</taxon>
        <taxon>Metazoa</taxon>
        <taxon>Spiralia</taxon>
        <taxon>Lophotrochozoa</taxon>
        <taxon>Platyhelminthes</taxon>
        <taxon>Monogenea</taxon>
        <taxon>Polyopisthocotylea</taxon>
        <taxon>Polystomatidea</taxon>
        <taxon>Polystomatidae</taxon>
        <taxon>Protopolystoma</taxon>
    </lineage>
</organism>
<protein>
    <submittedName>
        <fullName evidence="1">Uncharacterized protein</fullName>
    </submittedName>
</protein>
<proteinExistence type="predicted"/>
<reference evidence="1" key="1">
    <citation type="submission" date="2018-11" db="EMBL/GenBank/DDBJ databases">
        <authorList>
            <consortium name="Pathogen Informatics"/>
        </authorList>
    </citation>
    <scope>NUCLEOTIDE SEQUENCE</scope>
</reference>
<sequence>MLALVCFANHNLADCAHRFASSQPLLPRLSVCLSVSLPLAANRRGSTEGLEHSGLLHSSASLTGSPIQLGAMTLGEPLIAASQNSPRGPGGRSFVLSPHSSTHTTSTSLPSLATIAVPASIGPFTTSSITTRLSHLAQAQKPGNVGSMLQVGLEWGRPLKMSPSRDLHIAARSRPGFLQPNQLLAKLSSSPDSNLDGTMLHWRNMIWHW</sequence>
<evidence type="ECO:0000313" key="2">
    <source>
        <dbReference type="Proteomes" id="UP000784294"/>
    </source>
</evidence>